<dbReference type="SUPFAM" id="SSF51735">
    <property type="entry name" value="NAD(P)-binding Rossmann-fold domains"/>
    <property type="match status" value="1"/>
</dbReference>
<dbReference type="EC" id="1.1.1.18" evidence="5"/>
<feature type="domain" description="GFO/IDH/MocA-like oxidoreductase" evidence="4">
    <location>
        <begin position="131"/>
        <end position="250"/>
    </location>
</feature>
<dbReference type="GO" id="GO:0050112">
    <property type="term" value="F:inositol 2-dehydrogenase (NAD+) activity"/>
    <property type="evidence" value="ECO:0007669"/>
    <property type="project" value="UniProtKB-EC"/>
</dbReference>
<dbReference type="RefSeq" id="WP_377211916.1">
    <property type="nucleotide sequence ID" value="NZ_JBHTJV010000003.1"/>
</dbReference>
<dbReference type="Gene3D" id="3.40.50.720">
    <property type="entry name" value="NAD(P)-binding Rossmann-like Domain"/>
    <property type="match status" value="1"/>
</dbReference>
<dbReference type="PANTHER" id="PTHR42840:SF3">
    <property type="entry name" value="BINDING ROSSMANN FOLD OXIDOREDUCTASE, PUTATIVE (AFU_ORTHOLOGUE AFUA_2G10240)-RELATED"/>
    <property type="match status" value="1"/>
</dbReference>
<feature type="domain" description="Gfo/Idh/MocA-like oxidoreductase N-terminal" evidence="3">
    <location>
        <begin position="5"/>
        <end position="120"/>
    </location>
</feature>
<evidence type="ECO:0000313" key="5">
    <source>
        <dbReference type="EMBL" id="MFD0916081.1"/>
    </source>
</evidence>
<dbReference type="EMBL" id="JBHTJV010000003">
    <property type="protein sequence ID" value="MFD0916081.1"/>
    <property type="molecule type" value="Genomic_DNA"/>
</dbReference>
<dbReference type="SUPFAM" id="SSF55347">
    <property type="entry name" value="Glyceraldehyde-3-phosphate dehydrogenase-like, C-terminal domain"/>
    <property type="match status" value="1"/>
</dbReference>
<keyword evidence="6" id="KW-1185">Reference proteome</keyword>
<accession>A0ABW3FCA4</accession>
<reference evidence="6" key="1">
    <citation type="journal article" date="2019" name="Int. J. Syst. Evol. Microbiol.">
        <title>The Global Catalogue of Microorganisms (GCM) 10K type strain sequencing project: providing services to taxonomists for standard genome sequencing and annotation.</title>
        <authorList>
            <consortium name="The Broad Institute Genomics Platform"/>
            <consortium name="The Broad Institute Genome Sequencing Center for Infectious Disease"/>
            <person name="Wu L."/>
            <person name="Ma J."/>
        </authorList>
    </citation>
    <scope>NUCLEOTIDE SEQUENCE [LARGE SCALE GENOMIC DNA]</scope>
    <source>
        <strain evidence="6">CCUG 60023</strain>
    </source>
</reference>
<sequence length="333" mass="36145">MSQYNIAIFGAGRIGGVHGGNITVHPDCKVSHVIDPFGDNAEKLAAKLEAVVATEAEALADASVDAIVIGSATNTHADLIEKGLKAGKAVFCEKPVDLSLARVEQLIEAIKGESKPLFIAFNRRFDPGIWAMHERIEAGAIGDVELATIISKDPEAPPLEYIQVAGGLLRDMTIHDFDMARFLLPEEPVRVTALASALTSDVVKSEGDLDTAVITLQTASGAIATITNSRRTTYGYDQRVEVHGSGGMLRTENMQPTRLIEENASGSVHEKPLYFFIERYQESYRNEWAHFVRVLKGEEQPICTIEDGRLALVLAEAAYKSLAEGRTVDVSEI</sequence>
<dbReference type="Proteomes" id="UP001597101">
    <property type="component" value="Unassembled WGS sequence"/>
</dbReference>
<name>A0ABW3FCA4_9HYPH</name>
<organism evidence="5 6">
    <name type="scientific">Pseudahrensia aquimaris</name>
    <dbReference type="NCBI Taxonomy" id="744461"/>
    <lineage>
        <taxon>Bacteria</taxon>
        <taxon>Pseudomonadati</taxon>
        <taxon>Pseudomonadota</taxon>
        <taxon>Alphaproteobacteria</taxon>
        <taxon>Hyphomicrobiales</taxon>
        <taxon>Ahrensiaceae</taxon>
        <taxon>Pseudahrensia</taxon>
    </lineage>
</organism>
<evidence type="ECO:0000259" key="4">
    <source>
        <dbReference type="Pfam" id="PF22725"/>
    </source>
</evidence>
<dbReference type="InterPro" id="IPR055170">
    <property type="entry name" value="GFO_IDH_MocA-like_dom"/>
</dbReference>
<dbReference type="Pfam" id="PF22725">
    <property type="entry name" value="GFO_IDH_MocA_C3"/>
    <property type="match status" value="1"/>
</dbReference>
<keyword evidence="2 5" id="KW-0560">Oxidoreductase</keyword>
<evidence type="ECO:0000256" key="1">
    <source>
        <dbReference type="ARBA" id="ARBA00010928"/>
    </source>
</evidence>
<comment type="similarity">
    <text evidence="1">Belongs to the Gfo/Idh/MocA family.</text>
</comment>
<dbReference type="NCBIfam" id="TIGR04380">
    <property type="entry name" value="myo_inos_iolG"/>
    <property type="match status" value="1"/>
</dbReference>
<dbReference type="PANTHER" id="PTHR42840">
    <property type="entry name" value="NAD(P)-BINDING ROSSMANN-FOLD SUPERFAMILY PROTEIN-RELATED"/>
    <property type="match status" value="1"/>
</dbReference>
<dbReference type="Pfam" id="PF01408">
    <property type="entry name" value="GFO_IDH_MocA"/>
    <property type="match status" value="1"/>
</dbReference>
<proteinExistence type="inferred from homology"/>
<evidence type="ECO:0000313" key="6">
    <source>
        <dbReference type="Proteomes" id="UP001597101"/>
    </source>
</evidence>
<dbReference type="InterPro" id="IPR030827">
    <property type="entry name" value="Myo_inos_IolG"/>
</dbReference>
<gene>
    <name evidence="5" type="primary">iolG</name>
    <name evidence="5" type="ORF">ACFQ14_06640</name>
</gene>
<evidence type="ECO:0000259" key="3">
    <source>
        <dbReference type="Pfam" id="PF01408"/>
    </source>
</evidence>
<dbReference type="InterPro" id="IPR000683">
    <property type="entry name" value="Gfo/Idh/MocA-like_OxRdtase_N"/>
</dbReference>
<comment type="caution">
    <text evidence="5">The sequence shown here is derived from an EMBL/GenBank/DDBJ whole genome shotgun (WGS) entry which is preliminary data.</text>
</comment>
<dbReference type="Gene3D" id="3.30.360.10">
    <property type="entry name" value="Dihydrodipicolinate Reductase, domain 2"/>
    <property type="match status" value="1"/>
</dbReference>
<protein>
    <submittedName>
        <fullName evidence="5">Inositol 2-dehydrogenase</fullName>
        <ecNumber evidence="5">1.1.1.18</ecNumber>
    </submittedName>
</protein>
<evidence type="ECO:0000256" key="2">
    <source>
        <dbReference type="ARBA" id="ARBA00023002"/>
    </source>
</evidence>
<dbReference type="InterPro" id="IPR036291">
    <property type="entry name" value="NAD(P)-bd_dom_sf"/>
</dbReference>